<evidence type="ECO:0000256" key="1">
    <source>
        <dbReference type="SAM" id="MobiDB-lite"/>
    </source>
</evidence>
<dbReference type="RefSeq" id="WP_247067447.1">
    <property type="nucleotide sequence ID" value="NZ_CP094848.1"/>
</dbReference>
<dbReference type="AlphaFoldDB" id="A0AAW5EVD6"/>
<reference evidence="2" key="1">
    <citation type="journal article" date="2021" name="Polymers (Basel)">
        <title>Highly Stretchable Bacterial Cellulose Produced by Komagataeibacter hansenii SI1.</title>
        <authorList>
            <person name="Cielecka I."/>
            <person name="Ryngajllo M."/>
            <person name="Maniukiewicz W."/>
            <person name="Bielecki S."/>
        </authorList>
    </citation>
    <scope>NUCLEOTIDE SEQUENCE</scope>
    <source>
        <strain evidence="2">SI1</strain>
    </source>
</reference>
<dbReference type="Proteomes" id="UP001202887">
    <property type="component" value="Unassembled WGS sequence"/>
</dbReference>
<feature type="region of interest" description="Disordered" evidence="1">
    <location>
        <begin position="1"/>
        <end position="101"/>
    </location>
</feature>
<proteinExistence type="predicted"/>
<protein>
    <submittedName>
        <fullName evidence="2">Uncharacterized protein</fullName>
    </submittedName>
</protein>
<comment type="caution">
    <text evidence="2">The sequence shown here is derived from an EMBL/GenBank/DDBJ whole genome shotgun (WGS) entry which is preliminary data.</text>
</comment>
<feature type="compositionally biased region" description="Acidic residues" evidence="1">
    <location>
        <begin position="69"/>
        <end position="93"/>
    </location>
</feature>
<accession>A0AAW5EVD6</accession>
<evidence type="ECO:0000313" key="2">
    <source>
        <dbReference type="EMBL" id="MCJ8354731.1"/>
    </source>
</evidence>
<dbReference type="EMBL" id="JAIBCX010000035">
    <property type="protein sequence ID" value="MCJ8354731.1"/>
    <property type="molecule type" value="Genomic_DNA"/>
</dbReference>
<feature type="compositionally biased region" description="Basic and acidic residues" evidence="1">
    <location>
        <begin position="26"/>
        <end position="35"/>
    </location>
</feature>
<reference evidence="2" key="2">
    <citation type="submission" date="2022-03" db="EMBL/GenBank/DDBJ databases">
        <authorList>
            <person name="Ryngajllo M."/>
            <person name="Jacek P."/>
            <person name="Kubiak K."/>
        </authorList>
    </citation>
    <scope>NUCLEOTIDE SEQUENCE</scope>
    <source>
        <strain evidence="2">SI1</strain>
    </source>
</reference>
<sequence length="101" mass="10672">MCPASCPQAQPSRPGPGLGIPPEALPDPHPEDHDPTAPLPGEEDDVPAPLKLPEYDVAEDDGLGTWDNEGGDDPDGDDETLPPDPPEEEPEDDPTGRHGRI</sequence>
<gene>
    <name evidence="2" type="ORF">K1W68_12165</name>
</gene>
<name>A0AAW5EVD6_NOVHA</name>
<organism evidence="2 3">
    <name type="scientific">Novacetimonas hansenii</name>
    <name type="common">Komagataeibacter hansenii</name>
    <dbReference type="NCBI Taxonomy" id="436"/>
    <lineage>
        <taxon>Bacteria</taxon>
        <taxon>Pseudomonadati</taxon>
        <taxon>Pseudomonadota</taxon>
        <taxon>Alphaproteobacteria</taxon>
        <taxon>Acetobacterales</taxon>
        <taxon>Acetobacteraceae</taxon>
        <taxon>Novacetimonas</taxon>
    </lineage>
</organism>
<evidence type="ECO:0000313" key="3">
    <source>
        <dbReference type="Proteomes" id="UP001202887"/>
    </source>
</evidence>